<comment type="caution">
    <text evidence="2">The sequence shown here is derived from an EMBL/GenBank/DDBJ whole genome shotgun (WGS) entry which is preliminary data.</text>
</comment>
<keyword evidence="3" id="KW-1185">Reference proteome</keyword>
<name>A0A8K0H4F8_9ROSA</name>
<organism evidence="2 3">
    <name type="scientific">Rhamnella rubrinervis</name>
    <dbReference type="NCBI Taxonomy" id="2594499"/>
    <lineage>
        <taxon>Eukaryota</taxon>
        <taxon>Viridiplantae</taxon>
        <taxon>Streptophyta</taxon>
        <taxon>Embryophyta</taxon>
        <taxon>Tracheophyta</taxon>
        <taxon>Spermatophyta</taxon>
        <taxon>Magnoliopsida</taxon>
        <taxon>eudicotyledons</taxon>
        <taxon>Gunneridae</taxon>
        <taxon>Pentapetalae</taxon>
        <taxon>rosids</taxon>
        <taxon>fabids</taxon>
        <taxon>Rosales</taxon>
        <taxon>Rhamnaceae</taxon>
        <taxon>rhamnoid group</taxon>
        <taxon>Rhamneae</taxon>
        <taxon>Rhamnella</taxon>
    </lineage>
</organism>
<feature type="compositionally biased region" description="Basic and acidic residues" evidence="1">
    <location>
        <begin position="51"/>
        <end position="64"/>
    </location>
</feature>
<evidence type="ECO:0000313" key="2">
    <source>
        <dbReference type="EMBL" id="KAF3445572.1"/>
    </source>
</evidence>
<accession>A0A8K0H4F8</accession>
<dbReference type="EMBL" id="VOIH02000005">
    <property type="protein sequence ID" value="KAF3445572.1"/>
    <property type="molecule type" value="Genomic_DNA"/>
</dbReference>
<protein>
    <submittedName>
        <fullName evidence="2">Uncharacterized protein</fullName>
    </submittedName>
</protein>
<reference evidence="2" key="1">
    <citation type="submission" date="2020-03" db="EMBL/GenBank/DDBJ databases">
        <title>A high-quality chromosome-level genome assembly of a woody plant with both climbing and erect habits, Rhamnella rubrinervis.</title>
        <authorList>
            <person name="Lu Z."/>
            <person name="Yang Y."/>
            <person name="Zhu X."/>
            <person name="Sun Y."/>
        </authorList>
    </citation>
    <scope>NUCLEOTIDE SEQUENCE</scope>
    <source>
        <strain evidence="2">BYM</strain>
        <tissue evidence="2">Leaf</tissue>
    </source>
</reference>
<sequence>MEGQPSIKLQRKPSMDTEPRTLSKDDYELAWAAASVAYMQRENKTTVTAESGREEADLRNQVDD</sequence>
<proteinExistence type="predicted"/>
<feature type="region of interest" description="Disordered" evidence="1">
    <location>
        <begin position="44"/>
        <end position="64"/>
    </location>
</feature>
<evidence type="ECO:0000256" key="1">
    <source>
        <dbReference type="SAM" id="MobiDB-lite"/>
    </source>
</evidence>
<dbReference type="Proteomes" id="UP000796880">
    <property type="component" value="Unassembled WGS sequence"/>
</dbReference>
<feature type="region of interest" description="Disordered" evidence="1">
    <location>
        <begin position="1"/>
        <end position="22"/>
    </location>
</feature>
<dbReference type="AlphaFoldDB" id="A0A8K0H4F8"/>
<feature type="compositionally biased region" description="Basic and acidic residues" evidence="1">
    <location>
        <begin position="13"/>
        <end position="22"/>
    </location>
</feature>
<evidence type="ECO:0000313" key="3">
    <source>
        <dbReference type="Proteomes" id="UP000796880"/>
    </source>
</evidence>
<gene>
    <name evidence="2" type="ORF">FNV43_RR10748</name>
</gene>